<feature type="transmembrane region" description="Helical" evidence="6">
    <location>
        <begin position="86"/>
        <end position="104"/>
    </location>
</feature>
<evidence type="ECO:0000256" key="1">
    <source>
        <dbReference type="ARBA" id="ARBA00004141"/>
    </source>
</evidence>
<evidence type="ECO:0000256" key="5">
    <source>
        <dbReference type="SAM" id="MobiDB-lite"/>
    </source>
</evidence>
<feature type="region of interest" description="Disordered" evidence="5">
    <location>
        <begin position="150"/>
        <end position="253"/>
    </location>
</feature>
<feature type="transmembrane region" description="Helical" evidence="6">
    <location>
        <begin position="56"/>
        <end position="74"/>
    </location>
</feature>
<evidence type="ECO:0000256" key="2">
    <source>
        <dbReference type="ARBA" id="ARBA00022692"/>
    </source>
</evidence>
<dbReference type="AlphaFoldDB" id="A0A7S3AF23"/>
<feature type="transmembrane region" description="Helical" evidence="6">
    <location>
        <begin position="116"/>
        <end position="137"/>
    </location>
</feature>
<sequence length="253" mass="26421">MGCQDMAKELFCTWDGLYRCKKLLNLFIGIMIIIISVFSLINFFKEFDALKVIKSGWNLLFGLLILLHEFHWTAWISRRFGFLTGWFGRGMFFLFVGTSVMGSPPKGKCSSCSDGLNFMSFFVGGCCLAAGCIELVFGHTCSTTNAAQEDEQRGAEGAPGAGGATGPGAGNTQDGGKKGWFKGGAKTADKSGAEPTISVNITPSQAAQGAQWAANNPGTVKAAADAAGSASSASGGGASNPFFGNAHLGPNSR</sequence>
<evidence type="ECO:0000256" key="3">
    <source>
        <dbReference type="ARBA" id="ARBA00022989"/>
    </source>
</evidence>
<organism evidence="7">
    <name type="scientific">Haptolina ericina</name>
    <dbReference type="NCBI Taxonomy" id="156174"/>
    <lineage>
        <taxon>Eukaryota</taxon>
        <taxon>Haptista</taxon>
        <taxon>Haptophyta</taxon>
        <taxon>Prymnesiophyceae</taxon>
        <taxon>Prymnesiales</taxon>
        <taxon>Prymnesiaceae</taxon>
        <taxon>Haptolina</taxon>
    </lineage>
</organism>
<keyword evidence="4 6" id="KW-0472">Membrane</keyword>
<protein>
    <submittedName>
        <fullName evidence="7">Uncharacterized protein</fullName>
    </submittedName>
</protein>
<gene>
    <name evidence="7" type="ORF">HERI1096_LOCUS3478</name>
</gene>
<proteinExistence type="predicted"/>
<dbReference type="Pfam" id="PF08507">
    <property type="entry name" value="COPI_assoc"/>
    <property type="match status" value="1"/>
</dbReference>
<feature type="transmembrane region" description="Helical" evidence="6">
    <location>
        <begin position="23"/>
        <end position="44"/>
    </location>
</feature>
<feature type="compositionally biased region" description="Low complexity" evidence="5">
    <location>
        <begin position="222"/>
        <end position="233"/>
    </location>
</feature>
<evidence type="ECO:0000256" key="4">
    <source>
        <dbReference type="ARBA" id="ARBA00023136"/>
    </source>
</evidence>
<keyword evidence="2 6" id="KW-0812">Transmembrane</keyword>
<dbReference type="PANTHER" id="PTHR28128">
    <property type="entry name" value="GOLGI APPARATUS MEMBRANE PROTEIN TVP15"/>
    <property type="match status" value="1"/>
</dbReference>
<evidence type="ECO:0000256" key="6">
    <source>
        <dbReference type="SAM" id="Phobius"/>
    </source>
</evidence>
<dbReference type="GO" id="GO:0016020">
    <property type="term" value="C:membrane"/>
    <property type="evidence" value="ECO:0007669"/>
    <property type="project" value="UniProtKB-SubCell"/>
</dbReference>
<name>A0A7S3AF23_9EUKA</name>
<keyword evidence="3 6" id="KW-1133">Transmembrane helix</keyword>
<feature type="compositionally biased region" description="Gly residues" evidence="5">
    <location>
        <begin position="157"/>
        <end position="169"/>
    </location>
</feature>
<dbReference type="EMBL" id="HBHX01006346">
    <property type="protein sequence ID" value="CAE0102820.1"/>
    <property type="molecule type" value="Transcribed_RNA"/>
</dbReference>
<reference evidence="7" key="1">
    <citation type="submission" date="2021-01" db="EMBL/GenBank/DDBJ databases">
        <authorList>
            <person name="Corre E."/>
            <person name="Pelletier E."/>
            <person name="Niang G."/>
            <person name="Scheremetjew M."/>
            <person name="Finn R."/>
            <person name="Kale V."/>
            <person name="Holt S."/>
            <person name="Cochrane G."/>
            <person name="Meng A."/>
            <person name="Brown T."/>
            <person name="Cohen L."/>
        </authorList>
    </citation>
    <scope>NUCLEOTIDE SEQUENCE</scope>
    <source>
        <strain evidence="7">CCMP281</strain>
    </source>
</reference>
<evidence type="ECO:0000313" key="7">
    <source>
        <dbReference type="EMBL" id="CAE0102820.1"/>
    </source>
</evidence>
<accession>A0A7S3AF23</accession>
<feature type="compositionally biased region" description="Low complexity" evidence="5">
    <location>
        <begin position="205"/>
        <end position="214"/>
    </location>
</feature>
<dbReference type="InterPro" id="IPR013714">
    <property type="entry name" value="Golgi_TVP15"/>
</dbReference>
<comment type="subcellular location">
    <subcellularLocation>
        <location evidence="1">Membrane</location>
        <topology evidence="1">Multi-pass membrane protein</topology>
    </subcellularLocation>
</comment>
<dbReference type="PANTHER" id="PTHR28128:SF1">
    <property type="entry name" value="GOLGI APPARATUS MEMBRANE PROTEIN TVP15"/>
    <property type="match status" value="1"/>
</dbReference>